<dbReference type="InterPro" id="IPR036860">
    <property type="entry name" value="SH2_dom_sf"/>
</dbReference>
<dbReference type="InterPro" id="IPR000719">
    <property type="entry name" value="Prot_kinase_dom"/>
</dbReference>
<evidence type="ECO:0000259" key="10">
    <source>
        <dbReference type="PROSITE" id="PS50001"/>
    </source>
</evidence>
<dbReference type="InterPro" id="IPR001245">
    <property type="entry name" value="Ser-Thr/Tyr_kinase_cat_dom"/>
</dbReference>
<feature type="binding site" evidence="8">
    <location>
        <position position="218"/>
    </location>
    <ligand>
        <name>ATP</name>
        <dbReference type="ChEBI" id="CHEBI:30616"/>
    </ligand>
</feature>
<name>A0A815LG81_9BILA</name>
<dbReference type="EMBL" id="CAJNOO010005226">
    <property type="protein sequence ID" value="CAF1409596.1"/>
    <property type="molecule type" value="Genomic_DNA"/>
</dbReference>
<dbReference type="SMART" id="SM00252">
    <property type="entry name" value="SH2"/>
    <property type="match status" value="1"/>
</dbReference>
<comment type="caution">
    <text evidence="12">The sequence shown here is derived from an EMBL/GenBank/DDBJ whole genome shotgun (WGS) entry which is preliminary data.</text>
</comment>
<dbReference type="PROSITE" id="PS00107">
    <property type="entry name" value="PROTEIN_KINASE_ATP"/>
    <property type="match status" value="1"/>
</dbReference>
<evidence type="ECO:0000256" key="1">
    <source>
        <dbReference type="ARBA" id="ARBA00022679"/>
    </source>
</evidence>
<sequence length="468" mass="54130">MKSFEHILSNEKSQENNLIINNNDNNIDCLLIDQLNISKNINSEENSIKIDKNKTSNLPYYYNDIDRNKSESILRLINRPGCFLIRQHDENSLSSSLIKTPYVLSIVNPSLKISHYLLYRINKRLFIKPYSNQYYYSIKDLVDAHQLNPGLLPCSLVEYPIRLISNNDYLSSSSIRISSSYSLTIQTNKLIRQKMIGQGHFGTVYKGLYYGNIPVAIKTYSTLSGLSIAECESNLLSEGEIMMNLRHPYLVNLYGICRFDNKLCLITEYINNGCLLFWLHKQEQTSITNIFRNRLRLFSFQICDAMSYLEDKLIIHRDLAARNCLIDDYANKVKVSDFGMAKLMSSSSPMIYQDKYHRPFPLRWSSPEVLLHRKYSSKSDVWSYGILIWEIYSLGQTPFGQTISNDRIAQLIISGSIPTKPTLANKIIFQQLILPCWTYKVNDRPSFSSLKQTFNKIVRLSPRSPSYD</sequence>
<dbReference type="PROSITE" id="PS50001">
    <property type="entry name" value="SH2"/>
    <property type="match status" value="1"/>
</dbReference>
<dbReference type="SUPFAM" id="SSF55550">
    <property type="entry name" value="SH2 domain"/>
    <property type="match status" value="1"/>
</dbReference>
<comment type="catalytic activity">
    <reaction evidence="6 9">
        <text>L-tyrosyl-[protein] + ATP = O-phospho-L-tyrosyl-[protein] + ADP + H(+)</text>
        <dbReference type="Rhea" id="RHEA:10596"/>
        <dbReference type="Rhea" id="RHEA-COMP:10136"/>
        <dbReference type="Rhea" id="RHEA-COMP:20101"/>
        <dbReference type="ChEBI" id="CHEBI:15378"/>
        <dbReference type="ChEBI" id="CHEBI:30616"/>
        <dbReference type="ChEBI" id="CHEBI:46858"/>
        <dbReference type="ChEBI" id="CHEBI:61978"/>
        <dbReference type="ChEBI" id="CHEBI:456216"/>
        <dbReference type="EC" id="2.7.10.2"/>
    </reaction>
</comment>
<dbReference type="Pfam" id="PF00017">
    <property type="entry name" value="SH2"/>
    <property type="match status" value="1"/>
</dbReference>
<keyword evidence="2 8" id="KW-0547">Nucleotide-binding</keyword>
<dbReference type="PANTHER" id="PTHR24418">
    <property type="entry name" value="TYROSINE-PROTEIN KINASE"/>
    <property type="match status" value="1"/>
</dbReference>
<accession>A0A815LG81</accession>
<dbReference type="Gene3D" id="1.10.510.10">
    <property type="entry name" value="Transferase(Phosphotransferase) domain 1"/>
    <property type="match status" value="1"/>
</dbReference>
<dbReference type="InterPro" id="IPR008266">
    <property type="entry name" value="Tyr_kinase_AS"/>
</dbReference>
<dbReference type="InterPro" id="IPR011009">
    <property type="entry name" value="Kinase-like_dom_sf"/>
</dbReference>
<dbReference type="GO" id="GO:0004715">
    <property type="term" value="F:non-membrane spanning protein tyrosine kinase activity"/>
    <property type="evidence" value="ECO:0007669"/>
    <property type="project" value="UniProtKB-EC"/>
</dbReference>
<dbReference type="CDD" id="cd00192">
    <property type="entry name" value="PTKc"/>
    <property type="match status" value="1"/>
</dbReference>
<keyword evidence="1 9" id="KW-0808">Transferase</keyword>
<dbReference type="AlphaFoldDB" id="A0A815LG81"/>
<keyword evidence="5 9" id="KW-0829">Tyrosine-protein kinase</keyword>
<evidence type="ECO:0000313" key="13">
    <source>
        <dbReference type="Proteomes" id="UP000663882"/>
    </source>
</evidence>
<proteinExistence type="inferred from homology"/>
<evidence type="ECO:0000256" key="6">
    <source>
        <dbReference type="ARBA" id="ARBA00051245"/>
    </source>
</evidence>
<dbReference type="InterPro" id="IPR050198">
    <property type="entry name" value="Non-receptor_tyrosine_kinases"/>
</dbReference>
<keyword evidence="4 8" id="KW-0067">ATP-binding</keyword>
<dbReference type="OrthoDB" id="4062651at2759"/>
<evidence type="ECO:0000256" key="7">
    <source>
        <dbReference type="PROSITE-ProRule" id="PRU00191"/>
    </source>
</evidence>
<evidence type="ECO:0000259" key="11">
    <source>
        <dbReference type="PROSITE" id="PS50011"/>
    </source>
</evidence>
<dbReference type="GO" id="GO:0005524">
    <property type="term" value="F:ATP binding"/>
    <property type="evidence" value="ECO:0007669"/>
    <property type="project" value="UniProtKB-UniRule"/>
</dbReference>
<feature type="domain" description="SH2" evidence="10">
    <location>
        <begin position="60"/>
        <end position="161"/>
    </location>
</feature>
<dbReference type="EC" id="2.7.10.2" evidence="9"/>
<evidence type="ECO:0000256" key="8">
    <source>
        <dbReference type="PROSITE-ProRule" id="PRU10141"/>
    </source>
</evidence>
<dbReference type="Proteomes" id="UP000663882">
    <property type="component" value="Unassembled WGS sequence"/>
</dbReference>
<protein>
    <recommendedName>
        <fullName evidence="9">Tyrosine-protein kinase</fullName>
        <ecNumber evidence="9">2.7.10.2</ecNumber>
    </recommendedName>
</protein>
<reference evidence="12" key="1">
    <citation type="submission" date="2021-02" db="EMBL/GenBank/DDBJ databases">
        <authorList>
            <person name="Nowell W R."/>
        </authorList>
    </citation>
    <scope>NUCLEOTIDE SEQUENCE</scope>
</reference>
<evidence type="ECO:0000256" key="2">
    <source>
        <dbReference type="ARBA" id="ARBA00022741"/>
    </source>
</evidence>
<evidence type="ECO:0000256" key="9">
    <source>
        <dbReference type="RuleBase" id="RU362096"/>
    </source>
</evidence>
<organism evidence="12 13">
    <name type="scientific">Rotaria sordida</name>
    <dbReference type="NCBI Taxonomy" id="392033"/>
    <lineage>
        <taxon>Eukaryota</taxon>
        <taxon>Metazoa</taxon>
        <taxon>Spiralia</taxon>
        <taxon>Gnathifera</taxon>
        <taxon>Rotifera</taxon>
        <taxon>Eurotatoria</taxon>
        <taxon>Bdelloidea</taxon>
        <taxon>Philodinida</taxon>
        <taxon>Philodinidae</taxon>
        <taxon>Rotaria</taxon>
    </lineage>
</organism>
<dbReference type="InterPro" id="IPR017441">
    <property type="entry name" value="Protein_kinase_ATP_BS"/>
</dbReference>
<dbReference type="Gene3D" id="3.30.505.10">
    <property type="entry name" value="SH2 domain"/>
    <property type="match status" value="1"/>
</dbReference>
<dbReference type="PRINTS" id="PR00109">
    <property type="entry name" value="TYRKINASE"/>
</dbReference>
<keyword evidence="3 9" id="KW-0418">Kinase</keyword>
<comment type="similarity">
    <text evidence="9">Belongs to the protein kinase superfamily. Tyr protein kinase family.</text>
</comment>
<feature type="domain" description="Protein kinase" evidence="11">
    <location>
        <begin position="190"/>
        <end position="458"/>
    </location>
</feature>
<dbReference type="PROSITE" id="PS00109">
    <property type="entry name" value="PROTEIN_KINASE_TYR"/>
    <property type="match status" value="1"/>
</dbReference>
<dbReference type="PROSITE" id="PS50011">
    <property type="entry name" value="PROTEIN_KINASE_DOM"/>
    <property type="match status" value="1"/>
</dbReference>
<evidence type="ECO:0000256" key="5">
    <source>
        <dbReference type="ARBA" id="ARBA00023137"/>
    </source>
</evidence>
<evidence type="ECO:0000256" key="3">
    <source>
        <dbReference type="ARBA" id="ARBA00022777"/>
    </source>
</evidence>
<evidence type="ECO:0000256" key="4">
    <source>
        <dbReference type="ARBA" id="ARBA00022840"/>
    </source>
</evidence>
<dbReference type="CDD" id="cd00173">
    <property type="entry name" value="SH2"/>
    <property type="match status" value="1"/>
</dbReference>
<keyword evidence="7" id="KW-0727">SH2 domain</keyword>
<dbReference type="SUPFAM" id="SSF56112">
    <property type="entry name" value="Protein kinase-like (PK-like)"/>
    <property type="match status" value="1"/>
</dbReference>
<dbReference type="InterPro" id="IPR020635">
    <property type="entry name" value="Tyr_kinase_cat_dom"/>
</dbReference>
<dbReference type="Pfam" id="PF07714">
    <property type="entry name" value="PK_Tyr_Ser-Thr"/>
    <property type="match status" value="1"/>
</dbReference>
<dbReference type="InterPro" id="IPR000980">
    <property type="entry name" value="SH2"/>
</dbReference>
<evidence type="ECO:0000313" key="12">
    <source>
        <dbReference type="EMBL" id="CAF1409596.1"/>
    </source>
</evidence>
<dbReference type="SMART" id="SM00219">
    <property type="entry name" value="TyrKc"/>
    <property type="match status" value="1"/>
</dbReference>
<gene>
    <name evidence="12" type="ORF">RFH988_LOCUS35177</name>
</gene>